<proteinExistence type="predicted"/>
<dbReference type="Proteomes" id="UP000215256">
    <property type="component" value="Chromosome 1"/>
</dbReference>
<evidence type="ECO:0000256" key="1">
    <source>
        <dbReference type="SAM" id="MobiDB-lite"/>
    </source>
</evidence>
<feature type="domain" description="TIR" evidence="2">
    <location>
        <begin position="2"/>
        <end position="163"/>
    </location>
</feature>
<dbReference type="Pfam" id="PF13676">
    <property type="entry name" value="TIR_2"/>
    <property type="match status" value="1"/>
</dbReference>
<sequence length="465" mass="52915">MSLQTIFISHAKPEDNDFVRWLSARLTGAGYKVWAELIDSTGGSPFWADIEVAIREHSVKFISVVSKASVASDRRGFRNELSIADSRSRTLKDSRFIIPIRLDDVTLDEFPAQLHQLHHIDFSSNWGEGYLDLIRSLEKMGVTKDASADSTLFEDWRRISESASSIVEAATERALTNLVQIVKLPTTVNVFSFQGDLDKFSAALRKTEVPCSQFYRLVVTFSDIGFLQERLPDHFKLSEHSSYAFEEFIDGTDKGATRPKKIDAKNMATAMLRANIERYLCVRGLREFSGRQAAYFFPKDLLLNNKVFYQLPQGKRTWKAVVGRSEKMGVFWHLAMKVNVTIGDDPVVRFKPYICWSEDGVTPITDPKRTSAMRKRFCKNWWNPQWRGLQEAFIAFLADDKPTVEIELGSRDALSLDRDLVSIDLARRMPTDLLLYDEPDTPQEEPEDDVEDLDGDSLAGEGDEE</sequence>
<dbReference type="KEGG" id="och:CES85_2259"/>
<dbReference type="SUPFAM" id="SSF52200">
    <property type="entry name" value="Toll/Interleukin receptor TIR domain"/>
    <property type="match status" value="1"/>
</dbReference>
<dbReference type="PROSITE" id="PS50104">
    <property type="entry name" value="TIR"/>
    <property type="match status" value="1"/>
</dbReference>
<dbReference type="RefSeq" id="WP_095447452.1">
    <property type="nucleotide sequence ID" value="NZ_CP022604.1"/>
</dbReference>
<dbReference type="InterPro" id="IPR035897">
    <property type="entry name" value="Toll_tir_struct_dom_sf"/>
</dbReference>
<evidence type="ECO:0000313" key="3">
    <source>
        <dbReference type="EMBL" id="ASV86525.1"/>
    </source>
</evidence>
<accession>A0A248UIG9</accession>
<dbReference type="OrthoDB" id="9806903at2"/>
<feature type="region of interest" description="Disordered" evidence="1">
    <location>
        <begin position="434"/>
        <end position="465"/>
    </location>
</feature>
<dbReference type="GO" id="GO:0007165">
    <property type="term" value="P:signal transduction"/>
    <property type="evidence" value="ECO:0007669"/>
    <property type="project" value="InterPro"/>
</dbReference>
<gene>
    <name evidence="3" type="ORF">CES85_2259</name>
</gene>
<evidence type="ECO:0000313" key="4">
    <source>
        <dbReference type="Proteomes" id="UP000215256"/>
    </source>
</evidence>
<dbReference type="Gene3D" id="3.40.50.10140">
    <property type="entry name" value="Toll/interleukin-1 receptor homology (TIR) domain"/>
    <property type="match status" value="1"/>
</dbReference>
<dbReference type="InterPro" id="IPR000157">
    <property type="entry name" value="TIR_dom"/>
</dbReference>
<dbReference type="SMART" id="SM00255">
    <property type="entry name" value="TIR"/>
    <property type="match status" value="1"/>
</dbReference>
<evidence type="ECO:0000259" key="2">
    <source>
        <dbReference type="PROSITE" id="PS50104"/>
    </source>
</evidence>
<feature type="compositionally biased region" description="Acidic residues" evidence="1">
    <location>
        <begin position="435"/>
        <end position="465"/>
    </location>
</feature>
<protein>
    <submittedName>
        <fullName evidence="3">TIR domain protein</fullName>
    </submittedName>
</protein>
<reference evidence="3 4" key="1">
    <citation type="submission" date="2017-07" db="EMBL/GenBank/DDBJ databases">
        <title>Phylogenetic study on the rhizospheric bacterium Ochrobactrum sp. A44.</title>
        <authorList>
            <person name="Krzyzanowska D.M."/>
            <person name="Ossowicki A."/>
            <person name="Rajewska M."/>
            <person name="Maciag T."/>
            <person name="Kaczynski Z."/>
            <person name="Czerwicka M."/>
            <person name="Jafra S."/>
        </authorList>
    </citation>
    <scope>NUCLEOTIDE SEQUENCE [LARGE SCALE GENOMIC DNA]</scope>
    <source>
        <strain evidence="3 4">A44</strain>
    </source>
</reference>
<dbReference type="AlphaFoldDB" id="A0A248UIG9"/>
<organism evidence="3 4">
    <name type="scientific">Ochrobactrum quorumnocens</name>
    <dbReference type="NCBI Taxonomy" id="271865"/>
    <lineage>
        <taxon>Bacteria</taxon>
        <taxon>Pseudomonadati</taxon>
        <taxon>Pseudomonadota</taxon>
        <taxon>Alphaproteobacteria</taxon>
        <taxon>Hyphomicrobiales</taxon>
        <taxon>Brucellaceae</taxon>
        <taxon>Brucella/Ochrobactrum group</taxon>
        <taxon>Ochrobactrum</taxon>
    </lineage>
</organism>
<dbReference type="EMBL" id="CP022604">
    <property type="protein sequence ID" value="ASV86525.1"/>
    <property type="molecule type" value="Genomic_DNA"/>
</dbReference>
<name>A0A248UIG9_9HYPH</name>